<dbReference type="RefSeq" id="WP_106528107.1">
    <property type="nucleotide sequence ID" value="NZ_PYAW01000002.1"/>
</dbReference>
<accession>A0A2P8HN79</accession>
<proteinExistence type="predicted"/>
<sequence>MKVLVRIIALGCIFSMVSTQLLKAQVIVTGMISDSNRLVLPYATVSNLSTGKRSLSDQGGYYKIAASRNDRIAFTFVGYQPDTITVTQTTGTQTLNVIMIAAGKFLKGVEITSQYSPYQIDSIERRQQYGYILDKPNTQLAGGSTPEGAGIVLSPITRFSKKEKQKRQFKKNYEQMEREKFIDSRFTPLLVNKVTGLRGDSLQLFMRDNYPDYGTMRTLAYNDLLYWITDRYKVWMNKK</sequence>
<dbReference type="GO" id="GO:0004180">
    <property type="term" value="F:carboxypeptidase activity"/>
    <property type="evidence" value="ECO:0007669"/>
    <property type="project" value="UniProtKB-KW"/>
</dbReference>
<gene>
    <name evidence="2" type="ORF">CLV51_102531</name>
</gene>
<evidence type="ECO:0000256" key="1">
    <source>
        <dbReference type="SAM" id="SignalP"/>
    </source>
</evidence>
<keyword evidence="3" id="KW-1185">Reference proteome</keyword>
<feature type="signal peptide" evidence="1">
    <location>
        <begin position="1"/>
        <end position="24"/>
    </location>
</feature>
<organism evidence="2 3">
    <name type="scientific">Chitinophaga niastensis</name>
    <dbReference type="NCBI Taxonomy" id="536980"/>
    <lineage>
        <taxon>Bacteria</taxon>
        <taxon>Pseudomonadati</taxon>
        <taxon>Bacteroidota</taxon>
        <taxon>Chitinophagia</taxon>
        <taxon>Chitinophagales</taxon>
        <taxon>Chitinophagaceae</taxon>
        <taxon>Chitinophaga</taxon>
    </lineage>
</organism>
<keyword evidence="2" id="KW-0645">Protease</keyword>
<dbReference type="Proteomes" id="UP000240971">
    <property type="component" value="Unassembled WGS sequence"/>
</dbReference>
<keyword evidence="2" id="KW-0121">Carboxypeptidase</keyword>
<evidence type="ECO:0000313" key="2">
    <source>
        <dbReference type="EMBL" id="PSL47674.1"/>
    </source>
</evidence>
<reference evidence="2 3" key="1">
    <citation type="submission" date="2018-03" db="EMBL/GenBank/DDBJ databases">
        <title>Genomic Encyclopedia of Archaeal and Bacterial Type Strains, Phase II (KMG-II): from individual species to whole genera.</title>
        <authorList>
            <person name="Goeker M."/>
        </authorList>
    </citation>
    <scope>NUCLEOTIDE SEQUENCE [LARGE SCALE GENOMIC DNA]</scope>
    <source>
        <strain evidence="2 3">DSM 24859</strain>
    </source>
</reference>
<dbReference type="OrthoDB" id="1118857at2"/>
<dbReference type="InterPro" id="IPR008969">
    <property type="entry name" value="CarboxyPept-like_regulatory"/>
</dbReference>
<keyword evidence="2" id="KW-0378">Hydrolase</keyword>
<feature type="chain" id="PRO_5015159683" evidence="1">
    <location>
        <begin position="25"/>
        <end position="239"/>
    </location>
</feature>
<evidence type="ECO:0000313" key="3">
    <source>
        <dbReference type="Proteomes" id="UP000240971"/>
    </source>
</evidence>
<protein>
    <submittedName>
        <fullName evidence="2">Carboxypeptidase-like protein</fullName>
    </submittedName>
</protein>
<dbReference type="EMBL" id="PYAW01000002">
    <property type="protein sequence ID" value="PSL47674.1"/>
    <property type="molecule type" value="Genomic_DNA"/>
</dbReference>
<name>A0A2P8HN79_CHINA</name>
<comment type="caution">
    <text evidence="2">The sequence shown here is derived from an EMBL/GenBank/DDBJ whole genome shotgun (WGS) entry which is preliminary data.</text>
</comment>
<dbReference type="SUPFAM" id="SSF49464">
    <property type="entry name" value="Carboxypeptidase regulatory domain-like"/>
    <property type="match status" value="1"/>
</dbReference>
<dbReference type="Pfam" id="PF13715">
    <property type="entry name" value="CarbopepD_reg_2"/>
    <property type="match status" value="1"/>
</dbReference>
<keyword evidence="1" id="KW-0732">Signal</keyword>
<dbReference type="AlphaFoldDB" id="A0A2P8HN79"/>